<keyword evidence="3" id="KW-0547">Nucleotide-binding</keyword>
<dbReference type="Proteomes" id="UP001164746">
    <property type="component" value="Chromosome 2"/>
</dbReference>
<evidence type="ECO:0000256" key="2">
    <source>
        <dbReference type="ARBA" id="ARBA00022679"/>
    </source>
</evidence>
<dbReference type="SUPFAM" id="SSF56112">
    <property type="entry name" value="Protein kinase-like (PK-like)"/>
    <property type="match status" value="1"/>
</dbReference>
<dbReference type="SMART" id="SM00811">
    <property type="entry name" value="Alpha_kinase"/>
    <property type="match status" value="1"/>
</dbReference>
<sequence length="248" mass="28473">MIQAQNRTWVSEDGRFCYFSCKPKHKGRKYMVFKGVALRRGSLESPENVIVKVYRHTHGGTGDWGLYKTLGQLARQVADAFNTYLNIIQVEPKVEFLAPEMAIMDTQSDFLIIARFFWNFRKKFSEDEALVIERRLKDDFMTFITKDGHAKHELSALPAAFCHYSYTESGGQYVICNLQGVIEKGKFVFTNPVLHSNRETFGESDKGAKGIATFFENQVCTYLCQDFIKPTSLDKKRPPSYSEVCPDR</sequence>
<proteinExistence type="predicted"/>
<evidence type="ECO:0000313" key="7">
    <source>
        <dbReference type="EMBL" id="WAQ96110.1"/>
    </source>
</evidence>
<dbReference type="EMBL" id="CP111013">
    <property type="protein sequence ID" value="WAQ96110.1"/>
    <property type="molecule type" value="Genomic_DNA"/>
</dbReference>
<evidence type="ECO:0000256" key="4">
    <source>
        <dbReference type="ARBA" id="ARBA00022777"/>
    </source>
</evidence>
<dbReference type="InterPro" id="IPR004166">
    <property type="entry name" value="a-kinase_dom"/>
</dbReference>
<evidence type="ECO:0000256" key="3">
    <source>
        <dbReference type="ARBA" id="ARBA00022741"/>
    </source>
</evidence>
<keyword evidence="1" id="KW-0723">Serine/threonine-protein kinase</keyword>
<name>A0ABY7DM84_MYAAR</name>
<reference evidence="7" key="1">
    <citation type="submission" date="2022-11" db="EMBL/GenBank/DDBJ databases">
        <title>Centuries of genome instability and evolution in soft-shell clam transmissible cancer (bioRxiv).</title>
        <authorList>
            <person name="Hart S.F.M."/>
            <person name="Yonemitsu M.A."/>
            <person name="Giersch R.M."/>
            <person name="Beal B.F."/>
            <person name="Arriagada G."/>
            <person name="Davis B.W."/>
            <person name="Ostrander E.A."/>
            <person name="Goff S.P."/>
            <person name="Metzger M.J."/>
        </authorList>
    </citation>
    <scope>NUCLEOTIDE SEQUENCE</scope>
    <source>
        <strain evidence="7">MELC-2E11</strain>
        <tissue evidence="7">Siphon/mantle</tissue>
    </source>
</reference>
<evidence type="ECO:0000256" key="5">
    <source>
        <dbReference type="ARBA" id="ARBA00022840"/>
    </source>
</evidence>
<accession>A0ABY7DM84</accession>
<organism evidence="7 8">
    <name type="scientific">Mya arenaria</name>
    <name type="common">Soft-shell clam</name>
    <dbReference type="NCBI Taxonomy" id="6604"/>
    <lineage>
        <taxon>Eukaryota</taxon>
        <taxon>Metazoa</taxon>
        <taxon>Spiralia</taxon>
        <taxon>Lophotrochozoa</taxon>
        <taxon>Mollusca</taxon>
        <taxon>Bivalvia</taxon>
        <taxon>Autobranchia</taxon>
        <taxon>Heteroconchia</taxon>
        <taxon>Euheterodonta</taxon>
        <taxon>Imparidentia</taxon>
        <taxon>Neoheterodontei</taxon>
        <taxon>Myida</taxon>
        <taxon>Myoidea</taxon>
        <taxon>Myidae</taxon>
        <taxon>Mya</taxon>
    </lineage>
</organism>
<feature type="domain" description="Alpha-type protein kinase" evidence="6">
    <location>
        <begin position="1"/>
        <end position="233"/>
    </location>
</feature>
<evidence type="ECO:0000259" key="6">
    <source>
        <dbReference type="PROSITE" id="PS51158"/>
    </source>
</evidence>
<keyword evidence="8" id="KW-1185">Reference proteome</keyword>
<keyword evidence="4" id="KW-0418">Kinase</keyword>
<evidence type="ECO:0000313" key="8">
    <source>
        <dbReference type="Proteomes" id="UP001164746"/>
    </source>
</evidence>
<dbReference type="PROSITE" id="PS51158">
    <property type="entry name" value="ALPHA_KINASE"/>
    <property type="match status" value="1"/>
</dbReference>
<dbReference type="Pfam" id="PF02816">
    <property type="entry name" value="Alpha_kinase"/>
    <property type="match status" value="1"/>
</dbReference>
<keyword evidence="5" id="KW-0067">ATP-binding</keyword>
<keyword evidence="2" id="KW-0808">Transferase</keyword>
<dbReference type="InterPro" id="IPR051852">
    <property type="entry name" value="Alpha-type_PK"/>
</dbReference>
<dbReference type="CDD" id="cd04515">
    <property type="entry name" value="Alpha_kinase"/>
    <property type="match status" value="1"/>
</dbReference>
<protein>
    <submittedName>
        <fullName evidence="7">AK1-like protein</fullName>
    </submittedName>
</protein>
<dbReference type="Gene3D" id="3.20.200.10">
    <property type="entry name" value="MHCK/EF2 kinase"/>
    <property type="match status" value="1"/>
</dbReference>
<evidence type="ECO:0000256" key="1">
    <source>
        <dbReference type="ARBA" id="ARBA00022527"/>
    </source>
</evidence>
<dbReference type="PANTHER" id="PTHR45992">
    <property type="entry name" value="EUKARYOTIC ELONGATION FACTOR 2 KINASE-RELATED"/>
    <property type="match status" value="1"/>
</dbReference>
<gene>
    <name evidence="7" type="ORF">MAR_028800</name>
</gene>
<dbReference type="InterPro" id="IPR011009">
    <property type="entry name" value="Kinase-like_dom_sf"/>
</dbReference>